<evidence type="ECO:0000313" key="3">
    <source>
        <dbReference type="Proteomes" id="UP000304148"/>
    </source>
</evidence>
<dbReference type="PROSITE" id="PS51782">
    <property type="entry name" value="LYSM"/>
    <property type="match status" value="1"/>
</dbReference>
<dbReference type="CDD" id="cd00118">
    <property type="entry name" value="LysM"/>
    <property type="match status" value="1"/>
</dbReference>
<dbReference type="InterPro" id="IPR036779">
    <property type="entry name" value="LysM_dom_sf"/>
</dbReference>
<dbReference type="AlphaFoldDB" id="A0A383RCQ7"/>
<dbReference type="Pfam" id="PF01476">
    <property type="entry name" value="LysM"/>
    <property type="match status" value="1"/>
</dbReference>
<name>A0A383RCQ7_PAEAL</name>
<sequence length="228" mass="25819">MTYGIQLSFNNKKEVIEIPVMPPSIGLTEGGNGKGYNVVGLGEINVIKDAKLTEYQFNSIFPARRYPFVHTEKLLATGKYVEFINRWMRSRHPIRLIIKSDLYDINTPASIESFEWKEVAGSQDIEYSIKLKKYIFYAAKKAVVIKSAAGKKAAKPTAQKKTRPNEKVTPKTYKVQKGDYMYAIAKKTLGDGNRWKEIKKLNNMTDADIKNLKVGRVLKIPTAGVKKK</sequence>
<dbReference type="Gene3D" id="3.10.350.10">
    <property type="entry name" value="LysM domain"/>
    <property type="match status" value="1"/>
</dbReference>
<evidence type="ECO:0000313" key="2">
    <source>
        <dbReference type="EMBL" id="SYX84603.1"/>
    </source>
</evidence>
<proteinExistence type="predicted"/>
<evidence type="ECO:0000259" key="1">
    <source>
        <dbReference type="PROSITE" id="PS51782"/>
    </source>
</evidence>
<feature type="domain" description="LysM" evidence="1">
    <location>
        <begin position="171"/>
        <end position="220"/>
    </location>
</feature>
<dbReference type="EMBL" id="LS992241">
    <property type="protein sequence ID" value="SYX84603.1"/>
    <property type="molecule type" value="Genomic_DNA"/>
</dbReference>
<reference evidence="3" key="1">
    <citation type="submission" date="2018-08" db="EMBL/GenBank/DDBJ databases">
        <authorList>
            <person name="Chevrot R."/>
        </authorList>
    </citation>
    <scope>NUCLEOTIDE SEQUENCE [LARGE SCALE GENOMIC DNA]</scope>
</reference>
<accession>A0A383RCQ7</accession>
<organism evidence="2 3">
    <name type="scientific">Paenibacillus alvei</name>
    <name type="common">Bacillus alvei</name>
    <dbReference type="NCBI Taxonomy" id="44250"/>
    <lineage>
        <taxon>Bacteria</taxon>
        <taxon>Bacillati</taxon>
        <taxon>Bacillota</taxon>
        <taxon>Bacilli</taxon>
        <taxon>Bacillales</taxon>
        <taxon>Paenibacillaceae</taxon>
        <taxon>Paenibacillus</taxon>
    </lineage>
</organism>
<dbReference type="RefSeq" id="WP_138186479.1">
    <property type="nucleotide sequence ID" value="NZ_LS992241.1"/>
</dbReference>
<dbReference type="SMART" id="SM00257">
    <property type="entry name" value="LysM"/>
    <property type="match status" value="1"/>
</dbReference>
<dbReference type="SUPFAM" id="SSF54106">
    <property type="entry name" value="LysM domain"/>
    <property type="match status" value="1"/>
</dbReference>
<dbReference type="InterPro" id="IPR018392">
    <property type="entry name" value="LysM"/>
</dbReference>
<protein>
    <submittedName>
        <fullName evidence="2">Peptidoglycan-binding lysin domain protein</fullName>
    </submittedName>
</protein>
<gene>
    <name evidence="2" type="ORF">PBLR_13025</name>
</gene>
<dbReference type="Proteomes" id="UP000304148">
    <property type="component" value="Chromosome"/>
</dbReference>